<dbReference type="RefSeq" id="WP_330108499.1">
    <property type="nucleotide sequence ID" value="NZ_JAZDQT010000002.1"/>
</dbReference>
<dbReference type="Pfam" id="PF00005">
    <property type="entry name" value="ABC_tran"/>
    <property type="match status" value="1"/>
</dbReference>
<dbReference type="SMART" id="SM00382">
    <property type="entry name" value="AAA"/>
    <property type="match status" value="1"/>
</dbReference>
<dbReference type="PANTHER" id="PTHR42939:SF1">
    <property type="entry name" value="ABC TRANSPORTER ATP-BINDING PROTEIN ALBC-RELATED"/>
    <property type="match status" value="1"/>
</dbReference>
<evidence type="ECO:0000256" key="2">
    <source>
        <dbReference type="ARBA" id="ARBA00022741"/>
    </source>
</evidence>
<dbReference type="PANTHER" id="PTHR42939">
    <property type="entry name" value="ABC TRANSPORTER ATP-BINDING PROTEIN ALBC-RELATED"/>
    <property type="match status" value="1"/>
</dbReference>
<evidence type="ECO:0000256" key="1">
    <source>
        <dbReference type="ARBA" id="ARBA00022448"/>
    </source>
</evidence>
<protein>
    <submittedName>
        <fullName evidence="5">ABC transporter ATP-binding protein</fullName>
    </submittedName>
</protein>
<evidence type="ECO:0000259" key="4">
    <source>
        <dbReference type="PROSITE" id="PS50893"/>
    </source>
</evidence>
<name>A0ABU7IA09_9SPHI</name>
<dbReference type="GO" id="GO:0005524">
    <property type="term" value="F:ATP binding"/>
    <property type="evidence" value="ECO:0007669"/>
    <property type="project" value="UniProtKB-KW"/>
</dbReference>
<organism evidence="5 6">
    <name type="scientific">Pedobacter albus</name>
    <dbReference type="NCBI Taxonomy" id="3113905"/>
    <lineage>
        <taxon>Bacteria</taxon>
        <taxon>Pseudomonadati</taxon>
        <taxon>Bacteroidota</taxon>
        <taxon>Sphingobacteriia</taxon>
        <taxon>Sphingobacteriales</taxon>
        <taxon>Sphingobacteriaceae</taxon>
        <taxon>Pedobacter</taxon>
    </lineage>
</organism>
<dbReference type="EMBL" id="JAZDQT010000002">
    <property type="protein sequence ID" value="MEE1946191.1"/>
    <property type="molecule type" value="Genomic_DNA"/>
</dbReference>
<dbReference type="PROSITE" id="PS00211">
    <property type="entry name" value="ABC_TRANSPORTER_1"/>
    <property type="match status" value="1"/>
</dbReference>
<keyword evidence="6" id="KW-1185">Reference proteome</keyword>
<dbReference type="InterPro" id="IPR051782">
    <property type="entry name" value="ABC_Transporter_VariousFunc"/>
</dbReference>
<gene>
    <name evidence="5" type="ORF">VRU48_13795</name>
</gene>
<keyword evidence="1" id="KW-0813">Transport</keyword>
<dbReference type="CDD" id="cd03230">
    <property type="entry name" value="ABC_DR_subfamily_A"/>
    <property type="match status" value="1"/>
</dbReference>
<dbReference type="InterPro" id="IPR027417">
    <property type="entry name" value="P-loop_NTPase"/>
</dbReference>
<dbReference type="PROSITE" id="PS50893">
    <property type="entry name" value="ABC_TRANSPORTER_2"/>
    <property type="match status" value="1"/>
</dbReference>
<feature type="domain" description="ABC transporter" evidence="4">
    <location>
        <begin position="2"/>
        <end position="230"/>
    </location>
</feature>
<evidence type="ECO:0000313" key="5">
    <source>
        <dbReference type="EMBL" id="MEE1946191.1"/>
    </source>
</evidence>
<dbReference type="SUPFAM" id="SSF52540">
    <property type="entry name" value="P-loop containing nucleoside triphosphate hydrolases"/>
    <property type="match status" value="1"/>
</dbReference>
<dbReference type="InterPro" id="IPR003439">
    <property type="entry name" value="ABC_transporter-like_ATP-bd"/>
</dbReference>
<dbReference type="Proteomes" id="UP001336835">
    <property type="component" value="Unassembled WGS sequence"/>
</dbReference>
<comment type="caution">
    <text evidence="5">The sequence shown here is derived from an EMBL/GenBank/DDBJ whole genome shotgun (WGS) entry which is preliminary data.</text>
</comment>
<evidence type="ECO:0000313" key="6">
    <source>
        <dbReference type="Proteomes" id="UP001336835"/>
    </source>
</evidence>
<keyword evidence="2" id="KW-0547">Nucleotide-binding</keyword>
<keyword evidence="3 5" id="KW-0067">ATP-binding</keyword>
<dbReference type="InterPro" id="IPR017871">
    <property type="entry name" value="ABC_transporter-like_CS"/>
</dbReference>
<evidence type="ECO:0000256" key="3">
    <source>
        <dbReference type="ARBA" id="ARBA00022840"/>
    </source>
</evidence>
<accession>A0ABU7IA09</accession>
<dbReference type="InterPro" id="IPR003593">
    <property type="entry name" value="AAA+_ATPase"/>
</dbReference>
<sequence>MLEIRNLQKHYGGRTVVNIPDLTIRDGETIGLVGNNGAGKTTLFRMLLDLIRPDAGEVLSKNENVASTDKWKDYTASYLDEGFLIDYLTPEEYFMFIGSLHNLSAAHVADYLKQYEEFFNGEILNRGKYIRDFSKGNQNKVGIAAALMQKPELLILDEPFANLDPTTQIRLKTLIKSLKATHRLTTLISSHDLNHVTDVCDRIILLEKGVVIKDFKTDENTLKELEAYFSE</sequence>
<reference evidence="5 6" key="1">
    <citation type="submission" date="2024-01" db="EMBL/GenBank/DDBJ databases">
        <title>Pedobacter sp. nov., isolated from fresh soil.</title>
        <authorList>
            <person name="Le N.T.T."/>
        </authorList>
    </citation>
    <scope>NUCLEOTIDE SEQUENCE [LARGE SCALE GENOMIC DNA]</scope>
    <source>
        <strain evidence="5 6">KR3-3</strain>
    </source>
</reference>
<proteinExistence type="predicted"/>
<dbReference type="Gene3D" id="3.40.50.300">
    <property type="entry name" value="P-loop containing nucleotide triphosphate hydrolases"/>
    <property type="match status" value="1"/>
</dbReference>